<keyword evidence="1" id="KW-1133">Transmembrane helix</keyword>
<evidence type="ECO:0000313" key="2">
    <source>
        <dbReference type="EMBL" id="QHB51474.1"/>
    </source>
</evidence>
<evidence type="ECO:0000313" key="3">
    <source>
        <dbReference type="Proteomes" id="UP000465035"/>
    </source>
</evidence>
<sequence>MSRIFKVYCQWCIRLLTICFLTFYLVMTISGYFAKFQKIIYPGKNVLLIGTIVALGFFALIWGVAYWLSKHYVGWLVVTLTLLTIPKIMLIGLFKISPVSDIYSYTNLGGSSASGDSWRWMYSNGGLDLNPLFPSVIHISSAFGWIDRLFINKPFTIQLFNILITLTTAVLIYYFGRQIGNHFVGILSSLLFYLMPTYYIYSVLPGYEPLWLLLLVISSLCFNRWRLGHWQISNSYYWGWLLMTIVSLILAQLIRPLTPIWVLSFFFFTWMTLHDNHISKAYQKTRTPYQLAGSFLILIIFTLFLAIAPKVDRQIYHIPFTNNSSLYSFTVGSNIRAKGMYDLTLINKLEKINRKNHSAQRYNQMNVLLKSRLKHNLRYLQRTNGWLNFLIQKNQVLSQSFYGIQFFVMNTKSLSDASLSSHSNVSFPRWLTGFTTGFQIILILSTIIGLLFYWPNLKYWRIGNGIVLMAIILDGVLLASCLVEVQSRYQIAWYLPMIILGALGMGKYDPKAPDKEDVKKIEEAFDNLKSPSNKTKY</sequence>
<protein>
    <recommendedName>
        <fullName evidence="4">Glycosyltransferase RgtA/B/C/D-like domain-containing protein</fullName>
    </recommendedName>
</protein>
<dbReference type="EMBL" id="CP047121">
    <property type="protein sequence ID" value="QHB51474.1"/>
    <property type="molecule type" value="Genomic_DNA"/>
</dbReference>
<feature type="transmembrane region" description="Helical" evidence="1">
    <location>
        <begin position="430"/>
        <end position="454"/>
    </location>
</feature>
<feature type="transmembrane region" description="Helical" evidence="1">
    <location>
        <begin position="260"/>
        <end position="277"/>
    </location>
</feature>
<reference evidence="2 3" key="1">
    <citation type="submission" date="2019-12" db="EMBL/GenBank/DDBJ databases">
        <title>Lactobacillus hilgardii FLUB.</title>
        <authorList>
            <person name="Gustaw K."/>
        </authorList>
    </citation>
    <scope>NUCLEOTIDE SEQUENCE [LARGE SCALE GENOMIC DNA]</scope>
    <source>
        <strain evidence="2 3">FLUB</strain>
    </source>
</reference>
<keyword evidence="1" id="KW-0472">Membrane</keyword>
<feature type="transmembrane region" description="Helical" evidence="1">
    <location>
        <begin position="237"/>
        <end position="254"/>
    </location>
</feature>
<feature type="transmembrane region" description="Helical" evidence="1">
    <location>
        <begin position="289"/>
        <end position="308"/>
    </location>
</feature>
<feature type="transmembrane region" description="Helical" evidence="1">
    <location>
        <begin position="155"/>
        <end position="176"/>
    </location>
</feature>
<name>A0A6P1EBJ0_LENHI</name>
<evidence type="ECO:0008006" key="4">
    <source>
        <dbReference type="Google" id="ProtNLM"/>
    </source>
</evidence>
<feature type="transmembrane region" description="Helical" evidence="1">
    <location>
        <begin position="466"/>
        <end position="485"/>
    </location>
</feature>
<dbReference type="Proteomes" id="UP000465035">
    <property type="component" value="Chromosome"/>
</dbReference>
<feature type="transmembrane region" description="Helical" evidence="1">
    <location>
        <begin position="183"/>
        <end position="201"/>
    </location>
</feature>
<feature type="transmembrane region" description="Helical" evidence="1">
    <location>
        <begin position="75"/>
        <end position="94"/>
    </location>
</feature>
<gene>
    <name evidence="2" type="ORF">GQR93_04215</name>
</gene>
<proteinExistence type="predicted"/>
<evidence type="ECO:0000256" key="1">
    <source>
        <dbReference type="SAM" id="Phobius"/>
    </source>
</evidence>
<accession>A0A6P1EBJ0</accession>
<feature type="transmembrane region" description="Helical" evidence="1">
    <location>
        <begin position="12"/>
        <end position="34"/>
    </location>
</feature>
<feature type="transmembrane region" description="Helical" evidence="1">
    <location>
        <begin position="491"/>
        <end position="508"/>
    </location>
</feature>
<dbReference type="AlphaFoldDB" id="A0A6P1EBJ0"/>
<dbReference type="GeneID" id="69057558"/>
<keyword evidence="1" id="KW-0812">Transmembrane</keyword>
<dbReference type="RefSeq" id="WP_035444371.1">
    <property type="nucleotide sequence ID" value="NZ_CABKOL010000106.1"/>
</dbReference>
<feature type="transmembrane region" description="Helical" evidence="1">
    <location>
        <begin position="46"/>
        <end position="68"/>
    </location>
</feature>
<organism evidence="2 3">
    <name type="scientific">Lentilactobacillus hilgardii</name>
    <name type="common">Lactobacillus hilgardii</name>
    <dbReference type="NCBI Taxonomy" id="1588"/>
    <lineage>
        <taxon>Bacteria</taxon>
        <taxon>Bacillati</taxon>
        <taxon>Bacillota</taxon>
        <taxon>Bacilli</taxon>
        <taxon>Lactobacillales</taxon>
        <taxon>Lactobacillaceae</taxon>
        <taxon>Lentilactobacillus</taxon>
    </lineage>
</organism>